<dbReference type="EMBL" id="KZ084107">
    <property type="protein sequence ID" value="OSD02142.1"/>
    <property type="molecule type" value="Genomic_DNA"/>
</dbReference>
<evidence type="ECO:0000313" key="2">
    <source>
        <dbReference type="EMBL" id="OSD02142.1"/>
    </source>
</evidence>
<feature type="compositionally biased region" description="Pro residues" evidence="1">
    <location>
        <begin position="13"/>
        <end position="24"/>
    </location>
</feature>
<dbReference type="AlphaFoldDB" id="A0A1Y2IQ98"/>
<dbReference type="Proteomes" id="UP000193067">
    <property type="component" value="Unassembled WGS sequence"/>
</dbReference>
<accession>A0A1Y2IQ98</accession>
<proteinExistence type="predicted"/>
<evidence type="ECO:0000313" key="3">
    <source>
        <dbReference type="Proteomes" id="UP000193067"/>
    </source>
</evidence>
<protein>
    <submittedName>
        <fullName evidence="2">Uncharacterized protein</fullName>
    </submittedName>
</protein>
<evidence type="ECO:0000256" key="1">
    <source>
        <dbReference type="SAM" id="MobiDB-lite"/>
    </source>
</evidence>
<reference evidence="2 3" key="1">
    <citation type="journal article" date="2015" name="Biotechnol. Biofuels">
        <title>Enhanced degradation of softwood versus hardwood by the white-rot fungus Pycnoporus coccineus.</title>
        <authorList>
            <person name="Couturier M."/>
            <person name="Navarro D."/>
            <person name="Chevret D."/>
            <person name="Henrissat B."/>
            <person name="Piumi F."/>
            <person name="Ruiz-Duenas F.J."/>
            <person name="Martinez A.T."/>
            <person name="Grigoriev I.V."/>
            <person name="Riley R."/>
            <person name="Lipzen A."/>
            <person name="Berrin J.G."/>
            <person name="Master E.R."/>
            <person name="Rosso M.N."/>
        </authorList>
    </citation>
    <scope>NUCLEOTIDE SEQUENCE [LARGE SCALE GENOMIC DNA]</scope>
    <source>
        <strain evidence="2 3">BRFM310</strain>
    </source>
</reference>
<organism evidence="2 3">
    <name type="scientific">Trametes coccinea (strain BRFM310)</name>
    <name type="common">Pycnoporus coccineus</name>
    <dbReference type="NCBI Taxonomy" id="1353009"/>
    <lineage>
        <taxon>Eukaryota</taxon>
        <taxon>Fungi</taxon>
        <taxon>Dikarya</taxon>
        <taxon>Basidiomycota</taxon>
        <taxon>Agaricomycotina</taxon>
        <taxon>Agaricomycetes</taxon>
        <taxon>Polyporales</taxon>
        <taxon>Polyporaceae</taxon>
        <taxon>Trametes</taxon>
    </lineage>
</organism>
<dbReference type="OrthoDB" id="2662268at2759"/>
<feature type="region of interest" description="Disordered" evidence="1">
    <location>
        <begin position="130"/>
        <end position="155"/>
    </location>
</feature>
<feature type="region of interest" description="Disordered" evidence="1">
    <location>
        <begin position="1"/>
        <end position="26"/>
    </location>
</feature>
<name>A0A1Y2IQ98_TRAC3</name>
<feature type="compositionally biased region" description="Basic and acidic residues" evidence="1">
    <location>
        <begin position="1"/>
        <end position="11"/>
    </location>
</feature>
<gene>
    <name evidence="2" type="ORF">PYCCODRAFT_443783</name>
</gene>
<sequence length="317" mass="34739">MQQLHEFHDRVTPPTPPVPEPSYPPAQLAYCGTRTSLASSQSSSSLSYSPYSPTHLSLPGSYDSPSLHVPSLYPSPNQHSLSGYLASPVVGTPSTYYSFYDSPSASSVTNYHSLPTSPALQIGSAFASPAQAGPSALPNDPGPISQFRPSPPRPLVPAVLTRRPVPQLYRIRPNSPLTERFTVDGAPGVSVLGVLKKSVTVDEPSERVLREIYMRQIHLFVSWPGYETKGIYIKLTQNGGHTTRGELVERLCSRLAAIMRAFAKTERDRSESIPYRPTPWAVGRNGMTIDNLWLLAIGPQSQVDARRPWAVELEVHE</sequence>
<keyword evidence="3" id="KW-1185">Reference proteome</keyword>